<evidence type="ECO:0000256" key="2">
    <source>
        <dbReference type="ARBA" id="ARBA00008841"/>
    </source>
</evidence>
<dbReference type="InterPro" id="IPR005063">
    <property type="entry name" value="Transposase_27"/>
</dbReference>
<keyword evidence="3" id="KW-0815">Transposition</keyword>
<dbReference type="Proteomes" id="UP000280066">
    <property type="component" value="Unassembled WGS sequence"/>
</dbReference>
<protein>
    <submittedName>
        <fullName evidence="5">IS1 family transposase</fullName>
    </submittedName>
</protein>
<evidence type="ECO:0000313" key="5">
    <source>
        <dbReference type="EMBL" id="RSK23801.1"/>
    </source>
</evidence>
<dbReference type="PANTHER" id="PTHR33293">
    <property type="entry name" value="INSERTION ELEMENT IS1 1 PROTEIN INSB-RELATED"/>
    <property type="match status" value="1"/>
</dbReference>
<dbReference type="EMBL" id="RWIS01000033">
    <property type="protein sequence ID" value="RSK23801.1"/>
    <property type="molecule type" value="Genomic_DNA"/>
</dbReference>
<dbReference type="GO" id="GO:0006313">
    <property type="term" value="P:DNA transposition"/>
    <property type="evidence" value="ECO:0007669"/>
    <property type="project" value="InterPro"/>
</dbReference>
<keyword evidence="6" id="KW-1185">Reference proteome</keyword>
<comment type="caution">
    <text evidence="5">The sequence shown here is derived from an EMBL/GenBank/DDBJ whole genome shotgun (WGS) entry which is preliminary data.</text>
</comment>
<accession>A0A428IXI5</accession>
<keyword evidence="4" id="KW-0233">DNA recombination</keyword>
<comment type="similarity">
    <text evidence="2">Belongs to the transposase 27 family.</text>
</comment>
<comment type="function">
    <text evidence="1">Absolutely required for transposition of IS1.</text>
</comment>
<dbReference type="GO" id="GO:0003677">
    <property type="term" value="F:DNA binding"/>
    <property type="evidence" value="ECO:0007669"/>
    <property type="project" value="InterPro"/>
</dbReference>
<organism evidence="5 6">
    <name type="scientific">Hymenobacter metallilatus</name>
    <dbReference type="NCBI Taxonomy" id="2493666"/>
    <lineage>
        <taxon>Bacteria</taxon>
        <taxon>Pseudomonadati</taxon>
        <taxon>Bacteroidota</taxon>
        <taxon>Cytophagia</taxon>
        <taxon>Cytophagales</taxon>
        <taxon>Hymenobacteraceae</taxon>
        <taxon>Hymenobacter</taxon>
    </lineage>
</organism>
<evidence type="ECO:0000313" key="6">
    <source>
        <dbReference type="Proteomes" id="UP000280066"/>
    </source>
</evidence>
<dbReference type="NCBIfam" id="NF033558">
    <property type="entry name" value="transpos_IS1"/>
    <property type="match status" value="1"/>
</dbReference>
<reference evidence="5 6" key="1">
    <citation type="submission" date="2018-12" db="EMBL/GenBank/DDBJ databases">
        <authorList>
            <person name="Feng G."/>
            <person name="Zhu H."/>
        </authorList>
    </citation>
    <scope>NUCLEOTIDE SEQUENCE [LARGE SCALE GENOMIC DNA]</scope>
    <source>
        <strain evidence="5 6">9PBR-2</strain>
    </source>
</reference>
<dbReference type="Pfam" id="PF03400">
    <property type="entry name" value="DDE_Tnp_IS1"/>
    <property type="match status" value="1"/>
</dbReference>
<evidence type="ECO:0000256" key="3">
    <source>
        <dbReference type="ARBA" id="ARBA00022578"/>
    </source>
</evidence>
<dbReference type="SUPFAM" id="SSF53098">
    <property type="entry name" value="Ribonuclease H-like"/>
    <property type="match status" value="1"/>
</dbReference>
<dbReference type="InterPro" id="IPR012337">
    <property type="entry name" value="RNaseH-like_sf"/>
</dbReference>
<dbReference type="GO" id="GO:0004803">
    <property type="term" value="F:transposase activity"/>
    <property type="evidence" value="ECO:0007669"/>
    <property type="project" value="InterPro"/>
</dbReference>
<sequence length="147" mass="17428">MSCPLPHRPKERELDELWTFVGRKRRKKWLWLAVERHTRRIVAWVLGSRGRATARRLWRALPVPYRTGTWYHTDEWEAYRGVRPVRAHRAHPKGSGQTSIVEAINCSLRQKCAVLVRKTCSFSRCLAMHHVRIQLVIDEHNRRCTIT</sequence>
<dbReference type="AlphaFoldDB" id="A0A428IXI5"/>
<gene>
    <name evidence="5" type="ORF">EI290_22185</name>
</gene>
<proteinExistence type="inferred from homology"/>
<evidence type="ECO:0000256" key="1">
    <source>
        <dbReference type="ARBA" id="ARBA00004091"/>
    </source>
</evidence>
<dbReference type="InterPro" id="IPR051354">
    <property type="entry name" value="Transposase_27_IS1"/>
</dbReference>
<evidence type="ECO:0000256" key="4">
    <source>
        <dbReference type="ARBA" id="ARBA00023172"/>
    </source>
</evidence>
<dbReference type="PANTHER" id="PTHR33293:SF1">
    <property type="entry name" value="INSERTION ELEMENT IS1 1 PROTEIN INSB-RELATED"/>
    <property type="match status" value="1"/>
</dbReference>
<name>A0A428IXI5_9BACT</name>
<dbReference type="OrthoDB" id="964996at2"/>